<feature type="compositionally biased region" description="Polar residues" evidence="1">
    <location>
        <begin position="103"/>
        <end position="118"/>
    </location>
</feature>
<name>A0A9P7KA60_9AGAR</name>
<accession>A0A9P7KA60</accession>
<sequence>EEIYDHFKTTAPPSIPSSPAPQVHAGSILTGSLTHHGPHSSVTPSSIPLAGVAKVSAPAMVTPPPGTSPARSAPLGCPAPSGGPALTVDPVSSACPDPHGSPNLPSGSTPTGGPATQGSPEPPGSPTPFPLSALLGSPDLPASPNLGSSQSSQTDFDVSPCSSASRRSAANVSLNLPGNAA</sequence>
<gene>
    <name evidence="2" type="ORF">H0H81_009637</name>
</gene>
<comment type="caution">
    <text evidence="2">The sequence shown here is derived from an EMBL/GenBank/DDBJ whole genome shotgun (WGS) entry which is preliminary data.</text>
</comment>
<organism evidence="2 3">
    <name type="scientific">Sphagnurus paluster</name>
    <dbReference type="NCBI Taxonomy" id="117069"/>
    <lineage>
        <taxon>Eukaryota</taxon>
        <taxon>Fungi</taxon>
        <taxon>Dikarya</taxon>
        <taxon>Basidiomycota</taxon>
        <taxon>Agaricomycotina</taxon>
        <taxon>Agaricomycetes</taxon>
        <taxon>Agaricomycetidae</taxon>
        <taxon>Agaricales</taxon>
        <taxon>Tricholomatineae</taxon>
        <taxon>Lyophyllaceae</taxon>
        <taxon>Sphagnurus</taxon>
    </lineage>
</organism>
<feature type="compositionally biased region" description="Pro residues" evidence="1">
    <location>
        <begin position="120"/>
        <end position="129"/>
    </location>
</feature>
<proteinExistence type="predicted"/>
<dbReference type="AlphaFoldDB" id="A0A9P7KA60"/>
<evidence type="ECO:0000313" key="2">
    <source>
        <dbReference type="EMBL" id="KAG5644246.1"/>
    </source>
</evidence>
<dbReference type="EMBL" id="JABCKI010002856">
    <property type="protein sequence ID" value="KAG5644246.1"/>
    <property type="molecule type" value="Genomic_DNA"/>
</dbReference>
<feature type="compositionally biased region" description="Polar residues" evidence="1">
    <location>
        <begin position="171"/>
        <end position="181"/>
    </location>
</feature>
<reference evidence="2" key="1">
    <citation type="submission" date="2021-02" db="EMBL/GenBank/DDBJ databases">
        <authorList>
            <person name="Nieuwenhuis M."/>
            <person name="Van De Peppel L.J.J."/>
        </authorList>
    </citation>
    <scope>NUCLEOTIDE SEQUENCE</scope>
    <source>
        <strain evidence="2">D49</strain>
    </source>
</reference>
<reference evidence="2" key="2">
    <citation type="submission" date="2021-10" db="EMBL/GenBank/DDBJ databases">
        <title>Phylogenomics reveals ancestral predisposition of the termite-cultivated fungus Termitomyces towards a domesticated lifestyle.</title>
        <authorList>
            <person name="Auxier B."/>
            <person name="Grum-Grzhimaylo A."/>
            <person name="Cardenas M.E."/>
            <person name="Lodge J.D."/>
            <person name="Laessoe T."/>
            <person name="Pedersen O."/>
            <person name="Smith M.E."/>
            <person name="Kuyper T.W."/>
            <person name="Franco-Molano E.A."/>
            <person name="Baroni T.J."/>
            <person name="Aanen D.K."/>
        </authorList>
    </citation>
    <scope>NUCLEOTIDE SEQUENCE</scope>
    <source>
        <strain evidence="2">D49</strain>
    </source>
</reference>
<feature type="compositionally biased region" description="Polar residues" evidence="1">
    <location>
        <begin position="145"/>
        <end position="156"/>
    </location>
</feature>
<evidence type="ECO:0000256" key="1">
    <source>
        <dbReference type="SAM" id="MobiDB-lite"/>
    </source>
</evidence>
<protein>
    <submittedName>
        <fullName evidence="2">Uncharacterized protein</fullName>
    </submittedName>
</protein>
<feature type="non-terminal residue" evidence="2">
    <location>
        <position position="1"/>
    </location>
</feature>
<dbReference type="Proteomes" id="UP000717328">
    <property type="component" value="Unassembled WGS sequence"/>
</dbReference>
<evidence type="ECO:0000313" key="3">
    <source>
        <dbReference type="Proteomes" id="UP000717328"/>
    </source>
</evidence>
<feature type="region of interest" description="Disordered" evidence="1">
    <location>
        <begin position="58"/>
        <end position="181"/>
    </location>
</feature>
<keyword evidence="3" id="KW-1185">Reference proteome</keyword>
<feature type="region of interest" description="Disordered" evidence="1">
    <location>
        <begin position="1"/>
        <end position="46"/>
    </location>
</feature>